<proteinExistence type="predicted"/>
<protein>
    <submittedName>
        <fullName evidence="1">Uncharacterized protein</fullName>
    </submittedName>
</protein>
<keyword evidence="2" id="KW-1185">Reference proteome</keyword>
<dbReference type="Proteomes" id="UP000199514">
    <property type="component" value="Unassembled WGS sequence"/>
</dbReference>
<name>A0A1I1NQM6_9BACT</name>
<dbReference type="AlphaFoldDB" id="A0A1I1NQM6"/>
<gene>
    <name evidence="1" type="ORF">SAMN05421780_1183</name>
</gene>
<accession>A0A1I1NQM6</accession>
<evidence type="ECO:0000313" key="1">
    <source>
        <dbReference type="EMBL" id="SFC99716.1"/>
    </source>
</evidence>
<organism evidence="1 2">
    <name type="scientific">Flexibacter flexilis DSM 6793</name>
    <dbReference type="NCBI Taxonomy" id="927664"/>
    <lineage>
        <taxon>Bacteria</taxon>
        <taxon>Pseudomonadati</taxon>
        <taxon>Bacteroidota</taxon>
        <taxon>Cytophagia</taxon>
        <taxon>Cytophagales</taxon>
        <taxon>Flexibacteraceae</taxon>
        <taxon>Flexibacter</taxon>
    </lineage>
</organism>
<evidence type="ECO:0000313" key="2">
    <source>
        <dbReference type="Proteomes" id="UP000199514"/>
    </source>
</evidence>
<sequence>MDDIWHQCGVSSFFVYIYCKKINMGFSLKGIVTTNTSEEFQQAARQQWPLARIKAFENEYYKGLIIAEAELVNLDNYDKIMAHNDSIYEQLVPFSALYPAELLAYVWTDSHGGTCFYDGFVCQAGQIILDKRGGEDSEKYSYGAELGKLRAILKAVGVRLPADGHFLPFTRTFFDEPKSMVVSQEKNIQQPKPWWQFWK</sequence>
<reference evidence="1 2" key="1">
    <citation type="submission" date="2016-10" db="EMBL/GenBank/DDBJ databases">
        <authorList>
            <person name="de Groot N.N."/>
        </authorList>
    </citation>
    <scope>NUCLEOTIDE SEQUENCE [LARGE SCALE GENOMIC DNA]</scope>
    <source>
        <strain evidence="1 2">DSM 6793</strain>
    </source>
</reference>
<dbReference type="EMBL" id="FOLE01000018">
    <property type="protein sequence ID" value="SFC99716.1"/>
    <property type="molecule type" value="Genomic_DNA"/>
</dbReference>